<protein>
    <submittedName>
        <fullName evidence="1">Phosphotransferase</fullName>
    </submittedName>
</protein>
<evidence type="ECO:0000313" key="2">
    <source>
        <dbReference type="Proteomes" id="UP000515307"/>
    </source>
</evidence>
<evidence type="ECO:0000313" key="1">
    <source>
        <dbReference type="EMBL" id="QNE76016.1"/>
    </source>
</evidence>
<reference evidence="2" key="1">
    <citation type="submission" date="2019-10" db="EMBL/GenBank/DDBJ databases">
        <title>Antimicrobial potential of Antarctic Bacteria.</title>
        <authorList>
            <person name="Benaud N."/>
            <person name="Edwards R.J."/>
            <person name="Ferrari B.C."/>
        </authorList>
    </citation>
    <scope>NUCLEOTIDE SEQUENCE [LARGE SCALE GENOMIC DNA]</scope>
    <source>
        <strain evidence="2">NBSH44</strain>
    </source>
</reference>
<dbReference type="KEGG" id="sfiy:F0344_16520"/>
<dbReference type="SUPFAM" id="SSF56112">
    <property type="entry name" value="Protein kinase-like (PK-like)"/>
    <property type="match status" value="1"/>
</dbReference>
<dbReference type="RefSeq" id="WP_185299512.1">
    <property type="nucleotide sequence ID" value="NZ_CP045702.1"/>
</dbReference>
<dbReference type="Gene3D" id="1.10.510.10">
    <property type="entry name" value="Transferase(Phosphotransferase) domain 1"/>
    <property type="match status" value="1"/>
</dbReference>
<dbReference type="AlphaFoldDB" id="A0A7G7BL01"/>
<dbReference type="InterPro" id="IPR011009">
    <property type="entry name" value="Kinase-like_dom_sf"/>
</dbReference>
<keyword evidence="1" id="KW-0808">Transferase</keyword>
<dbReference type="InterPro" id="IPR006748">
    <property type="entry name" value="NH2Glyco/OHUrea_AB-resist_kin"/>
</dbReference>
<keyword evidence="2" id="KW-1185">Reference proteome</keyword>
<organism evidence="1 2">
    <name type="scientific">Streptomyces finlayi</name>
    <dbReference type="NCBI Taxonomy" id="67296"/>
    <lineage>
        <taxon>Bacteria</taxon>
        <taxon>Bacillati</taxon>
        <taxon>Actinomycetota</taxon>
        <taxon>Actinomycetes</taxon>
        <taxon>Kitasatosporales</taxon>
        <taxon>Streptomycetaceae</taxon>
        <taxon>Streptomyces</taxon>
    </lineage>
</organism>
<sequence length="308" mass="33837">MNVRTVGEIPAGSRQRLLDHYGPGAQMWLVAVPGLLEQAAERWKLSFGGYHDAGHASVIALATSLDGRPLLLKAWTDPARYRHEISALQLWAGGPTVDVVETADDLGVAALELVGGRPGGAQRPPREMQMVAAALQGLHTIGRRKHLQGALPHLADHIRTEMLPRIQRRTQTLCLGAWRQLVDATYPALSGLQEDAGRTTVLHADLYRENVPFDRLGHPRLLDPLPMVGDAVFDWAFWTVYYDLGHGTDRRLAAAARISRIPVPVLAPWCRALAVDGLLFYVETADPRAQRMSEVLSSLSASIPRRDS</sequence>
<accession>A0A7G7BL01</accession>
<gene>
    <name evidence="1" type="ORF">F0344_16520</name>
</gene>
<dbReference type="EMBL" id="CP045702">
    <property type="protein sequence ID" value="QNE76016.1"/>
    <property type="molecule type" value="Genomic_DNA"/>
</dbReference>
<proteinExistence type="predicted"/>
<dbReference type="Pfam" id="PF04655">
    <property type="entry name" value="APH_6_hur"/>
    <property type="match status" value="1"/>
</dbReference>
<dbReference type="GO" id="GO:0016773">
    <property type="term" value="F:phosphotransferase activity, alcohol group as acceptor"/>
    <property type="evidence" value="ECO:0007669"/>
    <property type="project" value="InterPro"/>
</dbReference>
<name>A0A7G7BL01_9ACTN</name>
<dbReference type="GO" id="GO:0019748">
    <property type="term" value="P:secondary metabolic process"/>
    <property type="evidence" value="ECO:0007669"/>
    <property type="project" value="InterPro"/>
</dbReference>
<dbReference type="Proteomes" id="UP000515307">
    <property type="component" value="Chromosome"/>
</dbReference>